<comment type="caution">
    <text evidence="2">The sequence shown here is derived from an EMBL/GenBank/DDBJ whole genome shotgun (WGS) entry which is preliminary data.</text>
</comment>
<dbReference type="Proteomes" id="UP001501004">
    <property type="component" value="Unassembled WGS sequence"/>
</dbReference>
<organism evidence="2 3">
    <name type="scientific">Leifsonella bigeumensis</name>
    <dbReference type="NCBI Taxonomy" id="433643"/>
    <lineage>
        <taxon>Bacteria</taxon>
        <taxon>Bacillati</taxon>
        <taxon>Actinomycetota</taxon>
        <taxon>Actinomycetes</taxon>
        <taxon>Micrococcales</taxon>
        <taxon>Microbacteriaceae</taxon>
        <taxon>Leifsonella</taxon>
    </lineage>
</organism>
<feature type="transmembrane region" description="Helical" evidence="1">
    <location>
        <begin position="21"/>
        <end position="50"/>
    </location>
</feature>
<protein>
    <recommendedName>
        <fullName evidence="4">Transmembrane protein</fullName>
    </recommendedName>
</protein>
<keyword evidence="1" id="KW-0472">Membrane</keyword>
<evidence type="ECO:0000256" key="1">
    <source>
        <dbReference type="SAM" id="Phobius"/>
    </source>
</evidence>
<evidence type="ECO:0000313" key="3">
    <source>
        <dbReference type="Proteomes" id="UP001501004"/>
    </source>
</evidence>
<name>A0ABP7FU27_9MICO</name>
<feature type="transmembrane region" description="Helical" evidence="1">
    <location>
        <begin position="102"/>
        <end position="130"/>
    </location>
</feature>
<evidence type="ECO:0000313" key="2">
    <source>
        <dbReference type="EMBL" id="GAA3745910.1"/>
    </source>
</evidence>
<keyword evidence="1" id="KW-0812">Transmembrane</keyword>
<gene>
    <name evidence="2" type="ORF">GCM10022239_21870</name>
</gene>
<accession>A0ABP7FU27</accession>
<keyword evidence="3" id="KW-1185">Reference proteome</keyword>
<sequence length="209" mass="21573">MLGGMKIYSDFPARRAAQIAADILALVVIALGIWVGVTVSAGIAAIAAIARQVESAGLEFQVAMMDAGDVFGGLPLVGDSARVPFDAAGSAGAGFSSAGQNAAAFITTTAAIVGVVIALVVAALVLWIWLRRRVAFARRATDASRLVRLADGHDLLALRALVHGSRDDLARIARNPVDAWRAGERDVVKRLAALELRGAGVRLAAGAAR</sequence>
<evidence type="ECO:0008006" key="4">
    <source>
        <dbReference type="Google" id="ProtNLM"/>
    </source>
</evidence>
<reference evidence="3" key="1">
    <citation type="journal article" date="2019" name="Int. J. Syst. Evol. Microbiol.">
        <title>The Global Catalogue of Microorganisms (GCM) 10K type strain sequencing project: providing services to taxonomists for standard genome sequencing and annotation.</title>
        <authorList>
            <consortium name="The Broad Institute Genomics Platform"/>
            <consortium name="The Broad Institute Genome Sequencing Center for Infectious Disease"/>
            <person name="Wu L."/>
            <person name="Ma J."/>
        </authorList>
    </citation>
    <scope>NUCLEOTIDE SEQUENCE [LARGE SCALE GENOMIC DNA]</scope>
    <source>
        <strain evidence="3">JCM 16949</strain>
    </source>
</reference>
<dbReference type="EMBL" id="BAABAE010000003">
    <property type="protein sequence ID" value="GAA3745910.1"/>
    <property type="molecule type" value="Genomic_DNA"/>
</dbReference>
<proteinExistence type="predicted"/>
<keyword evidence="1" id="KW-1133">Transmembrane helix</keyword>